<protein>
    <recommendedName>
        <fullName evidence="8">Dynamin N-terminal domain-containing protein</fullName>
    </recommendedName>
</protein>
<dbReference type="InterPro" id="IPR027094">
    <property type="entry name" value="Mitofusin_fam"/>
</dbReference>
<proteinExistence type="predicted"/>
<comment type="subcellular location">
    <subcellularLocation>
        <location evidence="1">Membrane</location>
    </subcellularLocation>
</comment>
<feature type="compositionally biased region" description="Basic and acidic residues" evidence="7">
    <location>
        <begin position="1063"/>
        <end position="1080"/>
    </location>
</feature>
<evidence type="ECO:0000313" key="10">
    <source>
        <dbReference type="Proteomes" id="UP001054857"/>
    </source>
</evidence>
<evidence type="ECO:0000256" key="3">
    <source>
        <dbReference type="ARBA" id="ARBA00022801"/>
    </source>
</evidence>
<keyword evidence="3" id="KW-0378">Hydrolase</keyword>
<dbReference type="PANTHER" id="PTHR10465:SF0">
    <property type="entry name" value="SARCALUMENIN"/>
    <property type="match status" value="1"/>
</dbReference>
<feature type="region of interest" description="Disordered" evidence="7">
    <location>
        <begin position="651"/>
        <end position="686"/>
    </location>
</feature>
<keyword evidence="4" id="KW-0342">GTP-binding</keyword>
<dbReference type="AlphaFoldDB" id="A0AAD3DL64"/>
<keyword evidence="6" id="KW-0175">Coiled coil</keyword>
<keyword evidence="10" id="KW-1185">Reference proteome</keyword>
<feature type="compositionally biased region" description="Low complexity" evidence="7">
    <location>
        <begin position="392"/>
        <end position="403"/>
    </location>
</feature>
<feature type="compositionally biased region" description="Pro residues" evidence="7">
    <location>
        <begin position="404"/>
        <end position="419"/>
    </location>
</feature>
<feature type="compositionally biased region" description="Low complexity" evidence="7">
    <location>
        <begin position="365"/>
        <end position="379"/>
    </location>
</feature>
<dbReference type="GO" id="GO:0008053">
    <property type="term" value="P:mitochondrial fusion"/>
    <property type="evidence" value="ECO:0007669"/>
    <property type="project" value="TreeGrafter"/>
</dbReference>
<feature type="region of interest" description="Disordered" evidence="7">
    <location>
        <begin position="1227"/>
        <end position="1263"/>
    </location>
</feature>
<keyword evidence="2" id="KW-0547">Nucleotide-binding</keyword>
<dbReference type="CDD" id="cd00882">
    <property type="entry name" value="Ras_like_GTPase"/>
    <property type="match status" value="1"/>
</dbReference>
<evidence type="ECO:0000256" key="6">
    <source>
        <dbReference type="SAM" id="Coils"/>
    </source>
</evidence>
<dbReference type="GO" id="GO:0051646">
    <property type="term" value="P:mitochondrion localization"/>
    <property type="evidence" value="ECO:0007669"/>
    <property type="project" value="TreeGrafter"/>
</dbReference>
<feature type="region of interest" description="Disordered" evidence="7">
    <location>
        <begin position="1149"/>
        <end position="1196"/>
    </location>
</feature>
<evidence type="ECO:0000256" key="4">
    <source>
        <dbReference type="ARBA" id="ARBA00023134"/>
    </source>
</evidence>
<dbReference type="EMBL" id="BMAR01000006">
    <property type="protein sequence ID" value="GFR43890.1"/>
    <property type="molecule type" value="Genomic_DNA"/>
</dbReference>
<feature type="region of interest" description="Disordered" evidence="7">
    <location>
        <begin position="1033"/>
        <end position="1087"/>
    </location>
</feature>
<feature type="region of interest" description="Disordered" evidence="7">
    <location>
        <begin position="1108"/>
        <end position="1127"/>
    </location>
</feature>
<dbReference type="GO" id="GO:0005741">
    <property type="term" value="C:mitochondrial outer membrane"/>
    <property type="evidence" value="ECO:0007669"/>
    <property type="project" value="TreeGrafter"/>
</dbReference>
<dbReference type="Gene3D" id="3.40.50.300">
    <property type="entry name" value="P-loop containing nucleotide triphosphate hydrolases"/>
    <property type="match status" value="1"/>
</dbReference>
<feature type="region of interest" description="Disordered" evidence="7">
    <location>
        <begin position="365"/>
        <end position="420"/>
    </location>
</feature>
<feature type="region of interest" description="Disordered" evidence="7">
    <location>
        <begin position="962"/>
        <end position="1012"/>
    </location>
</feature>
<gene>
    <name evidence="9" type="ORF">Agub_g5019</name>
</gene>
<evidence type="ECO:0000256" key="5">
    <source>
        <dbReference type="ARBA" id="ARBA00023136"/>
    </source>
</evidence>
<evidence type="ECO:0000259" key="8">
    <source>
        <dbReference type="Pfam" id="PF00350"/>
    </source>
</evidence>
<evidence type="ECO:0000256" key="7">
    <source>
        <dbReference type="SAM" id="MobiDB-lite"/>
    </source>
</evidence>
<dbReference type="PANTHER" id="PTHR10465">
    <property type="entry name" value="TRANSMEMBRANE GTPASE FZO1"/>
    <property type="match status" value="1"/>
</dbReference>
<feature type="compositionally biased region" description="Low complexity" evidence="7">
    <location>
        <begin position="1227"/>
        <end position="1237"/>
    </location>
</feature>
<name>A0AAD3DL64_9CHLO</name>
<dbReference type="InterPro" id="IPR027417">
    <property type="entry name" value="P-loop_NTPase"/>
</dbReference>
<feature type="domain" description="Dynamin N-terminal" evidence="8">
    <location>
        <begin position="81"/>
        <end position="300"/>
    </location>
</feature>
<sequence>MASASTAAGVHLATIRRTIDGLLADVGSLLADLTSQEHPTGSAEDEENEEARRPIDVALHSFWDSYYDLKRRHEENALSVAVLALTKSGKSTLLNALMGAEVLPMNNVPETARIVRITHDPTAREPHLRDAAGRTLARGEAAVRSCLQQLNSAARQQRCGSGPLSPQPSGPERDVFGSGAAAASSALGGMGEGLCGGVGSSSSAVLTISAPLVALCGEGGYGADLGRVTLLDTPGPNEAGEEQLKYQVERLLEGVDCVLYLLDYTKLKTAEEEGLFRRLRAVNPQLVERLSSRLFFVINKVDACETSEGLDPEEVRAYVADLVTRQLGAAGAPPPSPLAVPPSSSAAASGLVSVCASSPPAPASLLTSPLRGGNSASAPPASPFTPTRGAGTATPFSPTATAAIPPPASPAPSASPAPAAPFRLRPEQVLLLSGRNALLARLVLGGRAAPEAAKRFQRLAFGAFGALGFGGGGGGRGGSAGPSQEQLRAAAGCLLEGSGVCELEGRVLAFLAAHAASVKALATADDTARLLVQVRNVALAVRSCLHRNVAALQAQAEALRGELAEAAGAVEEVRQRADAVQAEVVAEIKTHLNTLRRRLFTHIIQTLDTDTRAPPPPSSPPSSSSGSSSSSTPMQHTWARVREKFLSMFTATSSGLPPHPPPPSAAAEGSSGGAGGSGSGSGGPRVFAGVAAEARSRSREELQALLRELHDDLMGQIHSEVYDFWGVLEACAASRHAELLGALNSHLAALAGRVEGAVSEALQVTLAPADIRLRPPSAEELHSDVQALIDKGIRQGTEKHIRVGSRTTTERVLRHPPGPPSLCRWGGYWVEVPRSRTVVETYTATVYSLKPDEIANHFIGLVDSAVTASEQALGSYVGALVEQQLAAARERIREYGDRYLAAMSAALAASSRGAESRSAALAAVEGYLGRLEGLAERVQAAQREAEAAVPGGAAGLMDEVEVYEEEEGGEEEEQVYGGEEPAYGEEEEQLGQQEGDGSGGEQATAAAAPAAEAEADGAAGACAAALGDVGGLPTEHSRTSIPDIDEVGSGGEEGEEEEEEVLPELRVEEPKEGKEEEKEAGAAAEAAAAAEATEVAAAAGTSVFAEPGGASAAAASPGAEVAVPEGAGGSAAVPSLRYIAGAVVDEDLYPPVAPEHQQQLQAEEEEQQQQQELEGGADVPLAAAGPAGGAAAGAAPSALAASGLGAASYPAAPFDYGSAFLRAMASSEMSVGGSSRSAHQDLQQQAAGEEEEEEPLTMIPLTA</sequence>
<keyword evidence="5" id="KW-0472">Membrane</keyword>
<organism evidence="9 10">
    <name type="scientific">Astrephomene gubernaculifera</name>
    <dbReference type="NCBI Taxonomy" id="47775"/>
    <lineage>
        <taxon>Eukaryota</taxon>
        <taxon>Viridiplantae</taxon>
        <taxon>Chlorophyta</taxon>
        <taxon>core chlorophytes</taxon>
        <taxon>Chlorophyceae</taxon>
        <taxon>CS clade</taxon>
        <taxon>Chlamydomonadales</taxon>
        <taxon>Astrephomenaceae</taxon>
        <taxon>Astrephomene</taxon>
    </lineage>
</organism>
<dbReference type="GO" id="GO:0005525">
    <property type="term" value="F:GTP binding"/>
    <property type="evidence" value="ECO:0007669"/>
    <property type="project" value="UniProtKB-KW"/>
</dbReference>
<dbReference type="Pfam" id="PF00350">
    <property type="entry name" value="Dynamin_N"/>
    <property type="match status" value="1"/>
</dbReference>
<feature type="compositionally biased region" description="Acidic residues" evidence="7">
    <location>
        <begin position="1052"/>
        <end position="1062"/>
    </location>
</feature>
<dbReference type="Proteomes" id="UP001054857">
    <property type="component" value="Unassembled WGS sequence"/>
</dbReference>
<feature type="compositionally biased region" description="Gly residues" evidence="7">
    <location>
        <begin position="670"/>
        <end position="683"/>
    </location>
</feature>
<feature type="compositionally biased region" description="Low complexity" evidence="7">
    <location>
        <begin position="1168"/>
        <end position="1185"/>
    </location>
</feature>
<feature type="coiled-coil region" evidence="6">
    <location>
        <begin position="542"/>
        <end position="583"/>
    </location>
</feature>
<feature type="region of interest" description="Disordered" evidence="7">
    <location>
        <begin position="157"/>
        <end position="177"/>
    </location>
</feature>
<feature type="region of interest" description="Disordered" evidence="7">
    <location>
        <begin position="607"/>
        <end position="636"/>
    </location>
</feature>
<dbReference type="GO" id="GO:0003924">
    <property type="term" value="F:GTPase activity"/>
    <property type="evidence" value="ECO:0007669"/>
    <property type="project" value="InterPro"/>
</dbReference>
<feature type="compositionally biased region" description="Low complexity" evidence="7">
    <location>
        <begin position="621"/>
        <end position="631"/>
    </location>
</feature>
<reference evidence="9 10" key="1">
    <citation type="journal article" date="2021" name="Sci. Rep.">
        <title>Genome sequencing of the multicellular alga Astrephomene provides insights into convergent evolution of germ-soma differentiation.</title>
        <authorList>
            <person name="Yamashita S."/>
            <person name="Yamamoto K."/>
            <person name="Matsuzaki R."/>
            <person name="Suzuki S."/>
            <person name="Yamaguchi H."/>
            <person name="Hirooka S."/>
            <person name="Minakuchi Y."/>
            <person name="Miyagishima S."/>
            <person name="Kawachi M."/>
            <person name="Toyoda A."/>
            <person name="Nozaki H."/>
        </authorList>
    </citation>
    <scope>NUCLEOTIDE SEQUENCE [LARGE SCALE GENOMIC DNA]</scope>
    <source>
        <strain evidence="9 10">NIES-4017</strain>
    </source>
</reference>
<evidence type="ECO:0000313" key="9">
    <source>
        <dbReference type="EMBL" id="GFR43890.1"/>
    </source>
</evidence>
<evidence type="ECO:0000256" key="1">
    <source>
        <dbReference type="ARBA" id="ARBA00004370"/>
    </source>
</evidence>
<feature type="compositionally biased region" description="Acidic residues" evidence="7">
    <location>
        <begin position="962"/>
        <end position="974"/>
    </location>
</feature>
<evidence type="ECO:0000256" key="2">
    <source>
        <dbReference type="ARBA" id="ARBA00022741"/>
    </source>
</evidence>
<dbReference type="InterPro" id="IPR045063">
    <property type="entry name" value="Dynamin_N"/>
</dbReference>
<feature type="compositionally biased region" description="Low complexity" evidence="7">
    <location>
        <begin position="1001"/>
        <end position="1012"/>
    </location>
</feature>
<comment type="caution">
    <text evidence="9">The sequence shown here is derived from an EMBL/GenBank/DDBJ whole genome shotgun (WGS) entry which is preliminary data.</text>
</comment>
<dbReference type="SUPFAM" id="SSF52540">
    <property type="entry name" value="P-loop containing nucleoside triphosphate hydrolases"/>
    <property type="match status" value="1"/>
</dbReference>
<accession>A0AAD3DL64</accession>
<feature type="non-terminal residue" evidence="9">
    <location>
        <position position="1"/>
    </location>
</feature>